<organism evidence="2">
    <name type="scientific">Streptomyces sp. R44</name>
    <dbReference type="NCBI Taxonomy" id="3238633"/>
    <lineage>
        <taxon>Bacteria</taxon>
        <taxon>Bacillati</taxon>
        <taxon>Actinomycetota</taxon>
        <taxon>Actinomycetes</taxon>
        <taxon>Kitasatosporales</taxon>
        <taxon>Streptomycetaceae</taxon>
        <taxon>Streptomyces</taxon>
    </lineage>
</organism>
<reference evidence="2" key="1">
    <citation type="submission" date="2024-07" db="EMBL/GenBank/DDBJ databases">
        <authorList>
            <person name="Yu S.T."/>
        </authorList>
    </citation>
    <scope>NUCLEOTIDE SEQUENCE</scope>
    <source>
        <strain evidence="2">R44</strain>
    </source>
</reference>
<dbReference type="AlphaFoldDB" id="A0AB39SYL8"/>
<name>A0AB39SYL8_9ACTN</name>
<keyword evidence="1" id="KW-0732">Signal</keyword>
<protein>
    <recommendedName>
        <fullName evidence="3">Peptidase inhibitor family I36</fullName>
    </recommendedName>
</protein>
<proteinExistence type="predicted"/>
<feature type="signal peptide" evidence="1">
    <location>
        <begin position="1"/>
        <end position="32"/>
    </location>
</feature>
<feature type="chain" id="PRO_5044350168" description="Peptidase inhibitor family I36" evidence="1">
    <location>
        <begin position="33"/>
        <end position="137"/>
    </location>
</feature>
<dbReference type="EMBL" id="CP163444">
    <property type="protein sequence ID" value="XDQ73257.1"/>
    <property type="molecule type" value="Genomic_DNA"/>
</dbReference>
<evidence type="ECO:0008006" key="3">
    <source>
        <dbReference type="Google" id="ProtNLM"/>
    </source>
</evidence>
<evidence type="ECO:0000313" key="2">
    <source>
        <dbReference type="EMBL" id="XDQ73257.1"/>
    </source>
</evidence>
<sequence length="137" mass="14485">MQRTALRRVAATAVTLVALGAGALATAGTASAAGKNGGLESGEFGLYYNSDQGGAVWDLFVEDPNFWGERFPGPGNGTYELVNDNTASYNNRDSNRWWVYTDAGAGGYEGSLPAGYIGNASATFKNQISSAYYYKGR</sequence>
<accession>A0AB39SYL8</accession>
<evidence type="ECO:0000256" key="1">
    <source>
        <dbReference type="SAM" id="SignalP"/>
    </source>
</evidence>
<dbReference type="RefSeq" id="WP_369145863.1">
    <property type="nucleotide sequence ID" value="NZ_CP163444.1"/>
</dbReference>
<gene>
    <name evidence="2" type="ORF">AB5J54_23330</name>
</gene>